<dbReference type="EMBL" id="JAHRHJ020000006">
    <property type="protein sequence ID" value="KAH9311877.1"/>
    <property type="molecule type" value="Genomic_DNA"/>
</dbReference>
<dbReference type="SUPFAM" id="SSF53756">
    <property type="entry name" value="UDP-Glycosyltransferase/glycogen phosphorylase"/>
    <property type="match status" value="1"/>
</dbReference>
<feature type="non-terminal residue" evidence="1">
    <location>
        <position position="103"/>
    </location>
</feature>
<dbReference type="AlphaFoldDB" id="A0AA38FWR7"/>
<evidence type="ECO:0000313" key="2">
    <source>
        <dbReference type="Proteomes" id="UP000824469"/>
    </source>
</evidence>
<organism evidence="1 2">
    <name type="scientific">Taxus chinensis</name>
    <name type="common">Chinese yew</name>
    <name type="synonym">Taxus wallichiana var. chinensis</name>
    <dbReference type="NCBI Taxonomy" id="29808"/>
    <lineage>
        <taxon>Eukaryota</taxon>
        <taxon>Viridiplantae</taxon>
        <taxon>Streptophyta</taxon>
        <taxon>Embryophyta</taxon>
        <taxon>Tracheophyta</taxon>
        <taxon>Spermatophyta</taxon>
        <taxon>Pinopsida</taxon>
        <taxon>Pinidae</taxon>
        <taxon>Conifers II</taxon>
        <taxon>Cupressales</taxon>
        <taxon>Taxaceae</taxon>
        <taxon>Taxus</taxon>
    </lineage>
</organism>
<keyword evidence="2" id="KW-1185">Reference proteome</keyword>
<feature type="non-terminal residue" evidence="1">
    <location>
        <position position="1"/>
    </location>
</feature>
<evidence type="ECO:0000313" key="1">
    <source>
        <dbReference type="EMBL" id="KAH9311877.1"/>
    </source>
</evidence>
<protein>
    <submittedName>
        <fullName evidence="1">Uncharacterized protein</fullName>
    </submittedName>
</protein>
<name>A0AA38FWR7_TAXCH</name>
<comment type="caution">
    <text evidence="1">The sequence shown here is derived from an EMBL/GenBank/DDBJ whole genome shotgun (WGS) entry which is preliminary data.</text>
</comment>
<gene>
    <name evidence="1" type="ORF">KI387_026912</name>
</gene>
<accession>A0AA38FWR7</accession>
<dbReference type="Gene3D" id="3.40.50.2000">
    <property type="entry name" value="Glycogen Phosphorylase B"/>
    <property type="match status" value="1"/>
</dbReference>
<sequence>DVFLQIFSLQKGLNARDNGRNVGKSRIPRAKFLYTEWTWKIPSTYVAEDHQVKNATFMSEAAGVKLLYEDELDSTTLANSINDILGKGLFDLVKISGSKLDFL</sequence>
<dbReference type="Proteomes" id="UP000824469">
    <property type="component" value="Unassembled WGS sequence"/>
</dbReference>
<proteinExistence type="predicted"/>
<reference evidence="1 2" key="1">
    <citation type="journal article" date="2021" name="Nat. Plants">
        <title>The Taxus genome provides insights into paclitaxel biosynthesis.</title>
        <authorList>
            <person name="Xiong X."/>
            <person name="Gou J."/>
            <person name="Liao Q."/>
            <person name="Li Y."/>
            <person name="Zhou Q."/>
            <person name="Bi G."/>
            <person name="Li C."/>
            <person name="Du R."/>
            <person name="Wang X."/>
            <person name="Sun T."/>
            <person name="Guo L."/>
            <person name="Liang H."/>
            <person name="Lu P."/>
            <person name="Wu Y."/>
            <person name="Zhang Z."/>
            <person name="Ro D.K."/>
            <person name="Shang Y."/>
            <person name="Huang S."/>
            <person name="Yan J."/>
        </authorList>
    </citation>
    <scope>NUCLEOTIDE SEQUENCE [LARGE SCALE GENOMIC DNA]</scope>
    <source>
        <strain evidence="1">Ta-2019</strain>
    </source>
</reference>